<dbReference type="InterPro" id="IPR013106">
    <property type="entry name" value="Ig_V-set"/>
</dbReference>
<reference evidence="12" key="1">
    <citation type="submission" date="2025-08" db="UniProtKB">
        <authorList>
            <consortium name="Ensembl"/>
        </authorList>
    </citation>
    <scope>IDENTIFICATION</scope>
</reference>
<dbReference type="GO" id="GO:0005912">
    <property type="term" value="C:adherens junction"/>
    <property type="evidence" value="ECO:0007669"/>
    <property type="project" value="TreeGrafter"/>
</dbReference>
<protein>
    <recommendedName>
        <fullName evidence="11">Ig-like domain-containing protein</fullName>
    </recommendedName>
</protein>
<evidence type="ECO:0000256" key="2">
    <source>
        <dbReference type="ARBA" id="ARBA00007810"/>
    </source>
</evidence>
<dbReference type="InterPro" id="IPR036179">
    <property type="entry name" value="Ig-like_dom_sf"/>
</dbReference>
<feature type="domain" description="Ig-like" evidence="11">
    <location>
        <begin position="1"/>
        <end position="120"/>
    </location>
</feature>
<dbReference type="InterPro" id="IPR007110">
    <property type="entry name" value="Ig-like_dom"/>
</dbReference>
<dbReference type="InterPro" id="IPR013783">
    <property type="entry name" value="Ig-like_fold"/>
</dbReference>
<keyword evidence="3" id="KW-0812">Transmembrane</keyword>
<dbReference type="SUPFAM" id="SSF48726">
    <property type="entry name" value="Immunoglobulin"/>
    <property type="match status" value="3"/>
</dbReference>
<dbReference type="InterPro" id="IPR051427">
    <property type="entry name" value="Nectin/Nectin-like"/>
</dbReference>
<dbReference type="PROSITE" id="PS50835">
    <property type="entry name" value="IG_LIKE"/>
    <property type="match status" value="3"/>
</dbReference>
<evidence type="ECO:0000256" key="10">
    <source>
        <dbReference type="ARBA" id="ARBA00023180"/>
    </source>
</evidence>
<dbReference type="SMART" id="SM00406">
    <property type="entry name" value="IGv"/>
    <property type="match status" value="1"/>
</dbReference>
<dbReference type="PANTHER" id="PTHR23277:SF106">
    <property type="entry name" value="NECTIN-1 ISOFORM X1-RELATED"/>
    <property type="match status" value="1"/>
</dbReference>
<evidence type="ECO:0000259" key="11">
    <source>
        <dbReference type="PROSITE" id="PS50835"/>
    </source>
</evidence>
<evidence type="ECO:0000313" key="13">
    <source>
        <dbReference type="Proteomes" id="UP000694568"/>
    </source>
</evidence>
<evidence type="ECO:0000256" key="5">
    <source>
        <dbReference type="ARBA" id="ARBA00022737"/>
    </source>
</evidence>
<keyword evidence="6" id="KW-0130">Cell adhesion</keyword>
<comment type="subcellular location">
    <subcellularLocation>
        <location evidence="1">Membrane</location>
        <topology evidence="1">Single-pass membrane protein</topology>
    </subcellularLocation>
</comment>
<name>A0A8D0ABA1_SANLU</name>
<evidence type="ECO:0000256" key="3">
    <source>
        <dbReference type="ARBA" id="ARBA00022692"/>
    </source>
</evidence>
<dbReference type="InterPro" id="IPR013162">
    <property type="entry name" value="CD80_C2-set"/>
</dbReference>
<keyword evidence="4" id="KW-0732">Signal</keyword>
<dbReference type="Proteomes" id="UP000694568">
    <property type="component" value="Unplaced"/>
</dbReference>
<reference evidence="12" key="2">
    <citation type="submission" date="2025-09" db="UniProtKB">
        <authorList>
            <consortium name="Ensembl"/>
        </authorList>
    </citation>
    <scope>IDENTIFICATION</scope>
</reference>
<evidence type="ECO:0000256" key="9">
    <source>
        <dbReference type="ARBA" id="ARBA00023157"/>
    </source>
</evidence>
<dbReference type="AlphaFoldDB" id="A0A8D0ABA1"/>
<accession>A0A8D0ABA1</accession>
<dbReference type="Gene3D" id="2.60.40.10">
    <property type="entry name" value="Immunoglobulins"/>
    <property type="match status" value="3"/>
</dbReference>
<dbReference type="GeneTree" id="ENSGT00940000164822"/>
<keyword evidence="8" id="KW-0472">Membrane</keyword>
<dbReference type="GO" id="GO:0007157">
    <property type="term" value="P:heterophilic cell-cell adhesion via plasma membrane cell adhesion molecules"/>
    <property type="evidence" value="ECO:0007669"/>
    <property type="project" value="TreeGrafter"/>
</dbReference>
<dbReference type="SMART" id="SM00409">
    <property type="entry name" value="IG"/>
    <property type="match status" value="2"/>
</dbReference>
<dbReference type="GO" id="GO:0016020">
    <property type="term" value="C:membrane"/>
    <property type="evidence" value="ECO:0007669"/>
    <property type="project" value="UniProtKB-SubCell"/>
</dbReference>
<keyword evidence="9" id="KW-1015">Disulfide bond</keyword>
<keyword evidence="5" id="KW-0677">Repeat</keyword>
<organism evidence="12 13">
    <name type="scientific">Sander lucioperca</name>
    <name type="common">Pike-perch</name>
    <name type="synonym">Perca lucioperca</name>
    <dbReference type="NCBI Taxonomy" id="283035"/>
    <lineage>
        <taxon>Eukaryota</taxon>
        <taxon>Metazoa</taxon>
        <taxon>Chordata</taxon>
        <taxon>Craniata</taxon>
        <taxon>Vertebrata</taxon>
        <taxon>Euteleostomi</taxon>
        <taxon>Actinopterygii</taxon>
        <taxon>Neopterygii</taxon>
        <taxon>Teleostei</taxon>
        <taxon>Neoteleostei</taxon>
        <taxon>Acanthomorphata</taxon>
        <taxon>Eupercaria</taxon>
        <taxon>Perciformes</taxon>
        <taxon>Percoidei</taxon>
        <taxon>Percidae</taxon>
        <taxon>Luciopercinae</taxon>
        <taxon>Sander</taxon>
    </lineage>
</organism>
<keyword evidence="13" id="KW-1185">Reference proteome</keyword>
<evidence type="ECO:0000256" key="4">
    <source>
        <dbReference type="ARBA" id="ARBA00022729"/>
    </source>
</evidence>
<dbReference type="Pfam" id="PF13927">
    <property type="entry name" value="Ig_3"/>
    <property type="match status" value="1"/>
</dbReference>
<feature type="domain" description="Ig-like" evidence="11">
    <location>
        <begin position="124"/>
        <end position="215"/>
    </location>
</feature>
<evidence type="ECO:0000256" key="7">
    <source>
        <dbReference type="ARBA" id="ARBA00022989"/>
    </source>
</evidence>
<sequence>FRSTLRYAFKDVIGGNVTVVQGETTTLPCKLIDTTELLSQISWQKITRGKPVNVNFFTVLEVDGPQFVNGRDDRFTFIGSFKDNIASLQLSNVTLMDEGTYMCIFTLFPSGNHKTDIPLNLLVPPVSSLEYNRPTLGNEEVSLVTCIAAGSKPPAEVRWLTGSLAETVRETTNFTQHANGTTTTTSSLFGVPTKEINSRLVQCVITSAAMSETLSFNIQVYFPPTEVKISERSEGSFECVTEANPNADFTWSRIGQSWPQSAVRDGATLQFQSMTSDLNGLYQCEASNRYGKKHSCLYVHVASGEVWFNLSLVFVKYVACLNMKCSGHGHLVSVASSLYPGPAGNSCQITFSKGFFAWCLNAMLVN</sequence>
<dbReference type="Pfam" id="PF08205">
    <property type="entry name" value="C2-set_2"/>
    <property type="match status" value="1"/>
</dbReference>
<evidence type="ECO:0000313" key="12">
    <source>
        <dbReference type="Ensembl" id="ENSSLUP00000049646.1"/>
    </source>
</evidence>
<evidence type="ECO:0000256" key="1">
    <source>
        <dbReference type="ARBA" id="ARBA00004167"/>
    </source>
</evidence>
<feature type="domain" description="Ig-like" evidence="11">
    <location>
        <begin position="218"/>
        <end position="288"/>
    </location>
</feature>
<keyword evidence="10" id="KW-0325">Glycoprotein</keyword>
<dbReference type="InterPro" id="IPR003599">
    <property type="entry name" value="Ig_sub"/>
</dbReference>
<evidence type="ECO:0000256" key="8">
    <source>
        <dbReference type="ARBA" id="ARBA00023136"/>
    </source>
</evidence>
<dbReference type="GO" id="GO:0007156">
    <property type="term" value="P:homophilic cell adhesion via plasma membrane adhesion molecules"/>
    <property type="evidence" value="ECO:0007669"/>
    <property type="project" value="TreeGrafter"/>
</dbReference>
<proteinExistence type="inferred from homology"/>
<dbReference type="PANTHER" id="PTHR23277">
    <property type="entry name" value="NECTIN-RELATED"/>
    <property type="match status" value="1"/>
</dbReference>
<keyword evidence="7" id="KW-1133">Transmembrane helix</keyword>
<comment type="similarity">
    <text evidence="2">Belongs to the nectin family.</text>
</comment>
<dbReference type="SMART" id="SM00408">
    <property type="entry name" value="IGc2"/>
    <property type="match status" value="2"/>
</dbReference>
<dbReference type="Ensembl" id="ENSSLUT00000051125.1">
    <property type="protein sequence ID" value="ENSSLUP00000049646.1"/>
    <property type="gene ID" value="ENSSLUG00000021659.1"/>
</dbReference>
<dbReference type="InterPro" id="IPR003598">
    <property type="entry name" value="Ig_sub2"/>
</dbReference>
<evidence type="ECO:0000256" key="6">
    <source>
        <dbReference type="ARBA" id="ARBA00022889"/>
    </source>
</evidence>
<dbReference type="Pfam" id="PF07686">
    <property type="entry name" value="V-set"/>
    <property type="match status" value="1"/>
</dbReference>